<name>A0A811N2L6_9POAL</name>
<dbReference type="EMBL" id="CAJGYO010000003">
    <property type="protein sequence ID" value="CAD6217323.1"/>
    <property type="molecule type" value="Genomic_DNA"/>
</dbReference>
<accession>A0A811N2L6</accession>
<sequence length="102" mass="10205">MAERRSAMKAAPSPALGRSKPAAAAVSMPAFVPGPRPPNPVVPVVVLVPMPVPVVPVPVPGVKVPGVPPIVPPVVGVMVPAAALYKEGNAVSIVVILIQATC</sequence>
<proteinExistence type="predicted"/>
<reference evidence="2" key="1">
    <citation type="submission" date="2020-10" db="EMBL/GenBank/DDBJ databases">
        <authorList>
            <person name="Han B."/>
            <person name="Lu T."/>
            <person name="Zhao Q."/>
            <person name="Huang X."/>
            <person name="Zhao Y."/>
        </authorList>
    </citation>
    <scope>NUCLEOTIDE SEQUENCE</scope>
</reference>
<gene>
    <name evidence="2" type="ORF">NCGR_LOCUS11339</name>
</gene>
<keyword evidence="3" id="KW-1185">Reference proteome</keyword>
<protein>
    <submittedName>
        <fullName evidence="2">Uncharacterized protein</fullName>
    </submittedName>
</protein>
<dbReference type="Proteomes" id="UP000604825">
    <property type="component" value="Unassembled WGS sequence"/>
</dbReference>
<evidence type="ECO:0000256" key="1">
    <source>
        <dbReference type="SAM" id="MobiDB-lite"/>
    </source>
</evidence>
<organism evidence="2 3">
    <name type="scientific">Miscanthus lutarioriparius</name>
    <dbReference type="NCBI Taxonomy" id="422564"/>
    <lineage>
        <taxon>Eukaryota</taxon>
        <taxon>Viridiplantae</taxon>
        <taxon>Streptophyta</taxon>
        <taxon>Embryophyta</taxon>
        <taxon>Tracheophyta</taxon>
        <taxon>Spermatophyta</taxon>
        <taxon>Magnoliopsida</taxon>
        <taxon>Liliopsida</taxon>
        <taxon>Poales</taxon>
        <taxon>Poaceae</taxon>
        <taxon>PACMAD clade</taxon>
        <taxon>Panicoideae</taxon>
        <taxon>Andropogonodae</taxon>
        <taxon>Andropogoneae</taxon>
        <taxon>Saccharinae</taxon>
        <taxon>Miscanthus</taxon>
    </lineage>
</organism>
<evidence type="ECO:0000313" key="2">
    <source>
        <dbReference type="EMBL" id="CAD6217323.1"/>
    </source>
</evidence>
<evidence type="ECO:0000313" key="3">
    <source>
        <dbReference type="Proteomes" id="UP000604825"/>
    </source>
</evidence>
<feature type="region of interest" description="Disordered" evidence="1">
    <location>
        <begin position="1"/>
        <end position="20"/>
    </location>
</feature>
<dbReference type="AlphaFoldDB" id="A0A811N2L6"/>
<comment type="caution">
    <text evidence="2">The sequence shown here is derived from an EMBL/GenBank/DDBJ whole genome shotgun (WGS) entry which is preliminary data.</text>
</comment>